<organism evidence="3 4">
    <name type="scientific">Cannabis sativa</name>
    <name type="common">Hemp</name>
    <name type="synonym">Marijuana</name>
    <dbReference type="NCBI Taxonomy" id="3483"/>
    <lineage>
        <taxon>Eukaryota</taxon>
        <taxon>Viridiplantae</taxon>
        <taxon>Streptophyta</taxon>
        <taxon>Embryophyta</taxon>
        <taxon>Tracheophyta</taxon>
        <taxon>Spermatophyta</taxon>
        <taxon>Magnoliopsida</taxon>
        <taxon>eudicotyledons</taxon>
        <taxon>Gunneridae</taxon>
        <taxon>Pentapetalae</taxon>
        <taxon>rosids</taxon>
        <taxon>fabids</taxon>
        <taxon>Rosales</taxon>
        <taxon>Cannabaceae</taxon>
        <taxon>Cannabis</taxon>
    </lineage>
</organism>
<feature type="domain" description="RNase H type-1" evidence="2">
    <location>
        <begin position="85"/>
        <end position="205"/>
    </location>
</feature>
<feature type="compositionally biased region" description="Polar residues" evidence="1">
    <location>
        <begin position="34"/>
        <end position="44"/>
    </location>
</feature>
<dbReference type="InterPro" id="IPR053151">
    <property type="entry name" value="RNase_H-like"/>
</dbReference>
<dbReference type="InterPro" id="IPR044730">
    <property type="entry name" value="RNase_H-like_dom_plant"/>
</dbReference>
<dbReference type="PANTHER" id="PTHR47723">
    <property type="entry name" value="OS05G0353850 PROTEIN"/>
    <property type="match status" value="1"/>
</dbReference>
<evidence type="ECO:0000256" key="1">
    <source>
        <dbReference type="SAM" id="MobiDB-lite"/>
    </source>
</evidence>
<dbReference type="AlphaFoldDB" id="A0A7J6FMQ5"/>
<sequence>MATSVITHIDKGKGIALLDAPTPPTYTAPRPQNKGVTIQEPNAATTTTTTGTKRPFTRKNAQVGNFVRSILKPHSQQHGQYTLQVDAALNLNHLNTRLGAFIRNSQNYHIAGFSIHKWGASTPLYVEAQALLEGLHWCSTIKIPFESIESNSLQLVPRVNNHWKDNSALSSVVQLIRQSLSLFPNASMRHISRVFNSAAHKNARESLRHYDRIRILFRGLSFPPPLYNCSVSLCPSSLQLLQKNKK</sequence>
<protein>
    <recommendedName>
        <fullName evidence="2">RNase H type-1 domain-containing protein</fullName>
    </recommendedName>
</protein>
<gene>
    <name evidence="3" type="ORF">F8388_000095</name>
</gene>
<evidence type="ECO:0000313" key="3">
    <source>
        <dbReference type="EMBL" id="KAF4371928.1"/>
    </source>
</evidence>
<dbReference type="Gene3D" id="3.30.420.10">
    <property type="entry name" value="Ribonuclease H-like superfamily/Ribonuclease H"/>
    <property type="match status" value="1"/>
</dbReference>
<proteinExistence type="predicted"/>
<dbReference type="EMBL" id="JAATIP010000107">
    <property type="protein sequence ID" value="KAF4371928.1"/>
    <property type="molecule type" value="Genomic_DNA"/>
</dbReference>
<comment type="caution">
    <text evidence="3">The sequence shown here is derived from an EMBL/GenBank/DDBJ whole genome shotgun (WGS) entry which is preliminary data.</text>
</comment>
<dbReference type="Proteomes" id="UP000525078">
    <property type="component" value="Unassembled WGS sequence"/>
</dbReference>
<evidence type="ECO:0000313" key="4">
    <source>
        <dbReference type="Proteomes" id="UP000525078"/>
    </source>
</evidence>
<dbReference type="Pfam" id="PF13456">
    <property type="entry name" value="RVT_3"/>
    <property type="match status" value="1"/>
</dbReference>
<dbReference type="GO" id="GO:0003676">
    <property type="term" value="F:nucleic acid binding"/>
    <property type="evidence" value="ECO:0007669"/>
    <property type="project" value="InterPro"/>
</dbReference>
<dbReference type="PANTHER" id="PTHR47723:SF19">
    <property type="entry name" value="POLYNUCLEOTIDYL TRANSFERASE, RIBONUCLEASE H-LIKE SUPERFAMILY PROTEIN"/>
    <property type="match status" value="1"/>
</dbReference>
<reference evidence="3 4" key="1">
    <citation type="journal article" date="2020" name="bioRxiv">
        <title>Sequence and annotation of 42 cannabis genomes reveals extensive copy number variation in cannabinoid synthesis and pathogen resistance genes.</title>
        <authorList>
            <person name="Mckernan K.J."/>
            <person name="Helbert Y."/>
            <person name="Kane L.T."/>
            <person name="Ebling H."/>
            <person name="Zhang L."/>
            <person name="Liu B."/>
            <person name="Eaton Z."/>
            <person name="Mclaughlin S."/>
            <person name="Kingan S."/>
            <person name="Baybayan P."/>
            <person name="Concepcion G."/>
            <person name="Jordan M."/>
            <person name="Riva A."/>
            <person name="Barbazuk W."/>
            <person name="Harkins T."/>
        </authorList>
    </citation>
    <scope>NUCLEOTIDE SEQUENCE [LARGE SCALE GENOMIC DNA]</scope>
    <source>
        <strain evidence="4">cv. Jamaican Lion 4</strain>
        <tissue evidence="3">Leaf</tissue>
    </source>
</reference>
<feature type="region of interest" description="Disordered" evidence="1">
    <location>
        <begin position="28"/>
        <end position="55"/>
    </location>
</feature>
<dbReference type="CDD" id="cd06222">
    <property type="entry name" value="RNase_H_like"/>
    <property type="match status" value="1"/>
</dbReference>
<dbReference type="GO" id="GO:0004523">
    <property type="term" value="F:RNA-DNA hybrid ribonuclease activity"/>
    <property type="evidence" value="ECO:0007669"/>
    <property type="project" value="InterPro"/>
</dbReference>
<dbReference type="InterPro" id="IPR036397">
    <property type="entry name" value="RNaseH_sf"/>
</dbReference>
<accession>A0A7J6FMQ5</accession>
<dbReference type="SUPFAM" id="SSF53098">
    <property type="entry name" value="Ribonuclease H-like"/>
    <property type="match status" value="1"/>
</dbReference>
<name>A0A7J6FMQ5_CANSA</name>
<evidence type="ECO:0000259" key="2">
    <source>
        <dbReference type="Pfam" id="PF13456"/>
    </source>
</evidence>
<dbReference type="InterPro" id="IPR002156">
    <property type="entry name" value="RNaseH_domain"/>
</dbReference>
<dbReference type="InterPro" id="IPR012337">
    <property type="entry name" value="RNaseH-like_sf"/>
</dbReference>